<keyword evidence="3" id="KW-1185">Reference proteome</keyword>
<organism evidence="2 3">
    <name type="scientific">Macrolepiota fuliginosa MF-IS2</name>
    <dbReference type="NCBI Taxonomy" id="1400762"/>
    <lineage>
        <taxon>Eukaryota</taxon>
        <taxon>Fungi</taxon>
        <taxon>Dikarya</taxon>
        <taxon>Basidiomycota</taxon>
        <taxon>Agaricomycotina</taxon>
        <taxon>Agaricomycetes</taxon>
        <taxon>Agaricomycetidae</taxon>
        <taxon>Agaricales</taxon>
        <taxon>Agaricineae</taxon>
        <taxon>Agaricaceae</taxon>
        <taxon>Macrolepiota</taxon>
    </lineage>
</organism>
<dbReference type="EMBL" id="MU151064">
    <property type="protein sequence ID" value="KAF9453181.1"/>
    <property type="molecule type" value="Genomic_DNA"/>
</dbReference>
<evidence type="ECO:0000313" key="2">
    <source>
        <dbReference type="EMBL" id="KAF9453181.1"/>
    </source>
</evidence>
<protein>
    <submittedName>
        <fullName evidence="2">Uncharacterized protein</fullName>
    </submittedName>
</protein>
<comment type="caution">
    <text evidence="2">The sequence shown here is derived from an EMBL/GenBank/DDBJ whole genome shotgun (WGS) entry which is preliminary data.</text>
</comment>
<feature type="compositionally biased region" description="Polar residues" evidence="1">
    <location>
        <begin position="113"/>
        <end position="123"/>
    </location>
</feature>
<sequence length="280" mass="29202">MRVGTPDSGSGMSSASVGAVASAPPRYPLTSVELNTPPHQQQSKHNNENQHPGHGKTVFLLSDNHGTPSRTRSRTASRSRSRTSSWAGKGVLVHPGLSSSRQAAEAHGGYPATVTNTPSKGSRVSGVYMTSNRPTLVSARNNGHVSHVQRRAAPLQRSHSSHGEAGSIDYILPQTWTGSGNAPKSARRWARTAHLHEVKGKRRVGESWYGGSNGEVGGAVNRAGGEGGGDVFGGIGSTLMQVEASQREGGVVTLLGEDADVDADGWESASDVGVESIEGM</sequence>
<reference evidence="2" key="1">
    <citation type="submission" date="2020-11" db="EMBL/GenBank/DDBJ databases">
        <authorList>
            <consortium name="DOE Joint Genome Institute"/>
            <person name="Ahrendt S."/>
            <person name="Riley R."/>
            <person name="Andreopoulos W."/>
            <person name="Labutti K."/>
            <person name="Pangilinan J."/>
            <person name="Ruiz-Duenas F.J."/>
            <person name="Barrasa J.M."/>
            <person name="Sanchez-Garcia M."/>
            <person name="Camarero S."/>
            <person name="Miyauchi S."/>
            <person name="Serrano A."/>
            <person name="Linde D."/>
            <person name="Babiker R."/>
            <person name="Drula E."/>
            <person name="Ayuso-Fernandez I."/>
            <person name="Pacheco R."/>
            <person name="Padilla G."/>
            <person name="Ferreira P."/>
            <person name="Barriuso J."/>
            <person name="Kellner H."/>
            <person name="Castanera R."/>
            <person name="Alfaro M."/>
            <person name="Ramirez L."/>
            <person name="Pisabarro A.G."/>
            <person name="Kuo A."/>
            <person name="Tritt A."/>
            <person name="Lipzen A."/>
            <person name="He G."/>
            <person name="Yan M."/>
            <person name="Ng V."/>
            <person name="Cullen D."/>
            <person name="Martin F."/>
            <person name="Rosso M.-N."/>
            <person name="Henrissat B."/>
            <person name="Hibbett D."/>
            <person name="Martinez A.T."/>
            <person name="Grigoriev I.V."/>
        </authorList>
    </citation>
    <scope>NUCLEOTIDE SEQUENCE</scope>
    <source>
        <strain evidence="2">MF-IS2</strain>
    </source>
</reference>
<accession>A0A9P5XQ37</accession>
<feature type="compositionally biased region" description="Low complexity" evidence="1">
    <location>
        <begin position="8"/>
        <end position="23"/>
    </location>
</feature>
<feature type="compositionally biased region" description="Basic residues" evidence="1">
    <location>
        <begin position="71"/>
        <end position="81"/>
    </location>
</feature>
<name>A0A9P5XQ37_9AGAR</name>
<feature type="compositionally biased region" description="Polar residues" evidence="1">
    <location>
        <begin position="32"/>
        <end position="44"/>
    </location>
</feature>
<dbReference type="Proteomes" id="UP000807342">
    <property type="component" value="Unassembled WGS sequence"/>
</dbReference>
<proteinExistence type="predicted"/>
<gene>
    <name evidence="2" type="ORF">P691DRAFT_102345</name>
</gene>
<evidence type="ECO:0000256" key="1">
    <source>
        <dbReference type="SAM" id="MobiDB-lite"/>
    </source>
</evidence>
<evidence type="ECO:0000313" key="3">
    <source>
        <dbReference type="Proteomes" id="UP000807342"/>
    </source>
</evidence>
<dbReference type="AlphaFoldDB" id="A0A9P5XQ37"/>
<feature type="region of interest" description="Disordered" evidence="1">
    <location>
        <begin position="1"/>
        <end position="123"/>
    </location>
</feature>